<dbReference type="SUPFAM" id="SSF56300">
    <property type="entry name" value="Metallo-dependent phosphatases"/>
    <property type="match status" value="1"/>
</dbReference>
<dbReference type="InterPro" id="IPR029052">
    <property type="entry name" value="Metallo-depent_PP-like"/>
</dbReference>
<sequence>MHTADLQIGMTRGGFLDADAEARFEAARVAAVRRIGELASRESCAFIVMAGDIFEFNSVSDRTFGRAVEAFRQLPVDCYLLPGNHDALTADSILRRLVAQEGMERLHLLEDSQPVEVAEGVELVAAPLRARTATSDLVGQATAGLSPVRTIRVVVGHGQPQDYGEHRVDQIAIEPLEERLRSGAIDYVALGDTHSAQPVGKTGCVWFSGAPEVTQFSEPGGGGEFNSGKALVVDITKAEGSAEVAVAEHQVGQWRFQAVHSDLAGDEDVDGFLDSLRELDDKERTVVKYSLSGTISLTARQRLEHGLDQLQPVFAALYERHRVMDLATSPSEDELADLGLSGFAQSALEELIDAGEQDATNLLFRLARNVEAK</sequence>
<accession>A0ABM5QNB8</accession>
<feature type="domain" description="Calcineurin-like phosphoesterase" evidence="1">
    <location>
        <begin position="2"/>
        <end position="195"/>
    </location>
</feature>
<evidence type="ECO:0000259" key="1">
    <source>
        <dbReference type="Pfam" id="PF00149"/>
    </source>
</evidence>
<evidence type="ECO:0000313" key="2">
    <source>
        <dbReference type="EMBL" id="AIG64336.1"/>
    </source>
</evidence>
<dbReference type="InterPro" id="IPR014577">
    <property type="entry name" value="UCP033093_metalloPase"/>
</dbReference>
<dbReference type="PIRSF" id="PIRSF033093">
    <property type="entry name" value="UCP_ML1119"/>
    <property type="match status" value="1"/>
</dbReference>
<dbReference type="InterPro" id="IPR004843">
    <property type="entry name" value="Calcineurin-like_PHP"/>
</dbReference>
<evidence type="ECO:0000313" key="3">
    <source>
        <dbReference type="Proteomes" id="UP000028504"/>
    </source>
</evidence>
<dbReference type="Proteomes" id="UP000028504">
    <property type="component" value="Chromosome"/>
</dbReference>
<proteinExistence type="predicted"/>
<gene>
    <name evidence="2" type="ORF">CATYP_06650</name>
</gene>
<name>A0ABM5QNB8_9CORY</name>
<reference evidence="2 3" key="1">
    <citation type="submission" date="2014-07" db="EMBL/GenBank/DDBJ databases">
        <title>Complete genome sequence of Corynebacterium atypicum DSM 44849: identifiction of the mycolic acid biosynthesis genes.</title>
        <authorList>
            <person name="Tippelt A."/>
            <person name="Mollmann S."/>
            <person name="Albersmeier A."/>
            <person name="Jaenicke S."/>
            <person name="Ruckert C."/>
            <person name="Tauch A."/>
        </authorList>
    </citation>
    <scope>NUCLEOTIDE SEQUENCE [LARGE SCALE GENOMIC DNA]</scope>
    <source>
        <strain evidence="2 3">R2070</strain>
    </source>
</reference>
<dbReference type="InterPro" id="IPR050535">
    <property type="entry name" value="DNA_Repair-Maintenance_Comp"/>
</dbReference>
<keyword evidence="3" id="KW-1185">Reference proteome</keyword>
<dbReference type="PANTHER" id="PTHR30337:SF0">
    <property type="entry name" value="NUCLEASE SBCCD SUBUNIT D"/>
    <property type="match status" value="1"/>
</dbReference>
<protein>
    <recommendedName>
        <fullName evidence="1">Calcineurin-like phosphoesterase domain-containing protein</fullName>
    </recommendedName>
</protein>
<dbReference type="PANTHER" id="PTHR30337">
    <property type="entry name" value="COMPONENT OF ATP-DEPENDENT DSDNA EXONUCLEASE"/>
    <property type="match status" value="1"/>
</dbReference>
<dbReference type="EMBL" id="CP008944">
    <property type="protein sequence ID" value="AIG64336.1"/>
    <property type="molecule type" value="Genomic_DNA"/>
</dbReference>
<dbReference type="Pfam" id="PF00149">
    <property type="entry name" value="Metallophos"/>
    <property type="match status" value="1"/>
</dbReference>
<organism evidence="2 3">
    <name type="scientific">Corynebacterium atypicum</name>
    <dbReference type="NCBI Taxonomy" id="191610"/>
    <lineage>
        <taxon>Bacteria</taxon>
        <taxon>Bacillati</taxon>
        <taxon>Actinomycetota</taxon>
        <taxon>Actinomycetes</taxon>
        <taxon>Mycobacteriales</taxon>
        <taxon>Corynebacteriaceae</taxon>
        <taxon>Corynebacterium</taxon>
    </lineage>
</organism>
<dbReference type="Gene3D" id="3.60.21.10">
    <property type="match status" value="1"/>
</dbReference>